<dbReference type="OrthoDB" id="9802030at2"/>
<keyword evidence="1" id="KW-0210">Decarboxylase</keyword>
<dbReference type="GO" id="GO:0004609">
    <property type="term" value="F:phosphatidylserine decarboxylase activity"/>
    <property type="evidence" value="ECO:0007669"/>
    <property type="project" value="InterPro"/>
</dbReference>
<accession>A0A1H3ZST2</accession>
<evidence type="ECO:0000256" key="4">
    <source>
        <dbReference type="ARBA" id="ARBA00023317"/>
    </source>
</evidence>
<gene>
    <name evidence="5" type="ORF">SAMN05660420_01662</name>
</gene>
<dbReference type="PANTHER" id="PTHR10067">
    <property type="entry name" value="PHOSPHATIDYLSERINE DECARBOXYLASE"/>
    <property type="match status" value="1"/>
</dbReference>
<sequence length="346" mass="39087">MTQTHQYIDRTSGRVCNEPLFADRIIQWLYHPVREKAPQLFQLLTGSGASKLLGFFNYDLALATKVLGNQQFLREAGVDLRECLEPPRKLDTARKVFERKIRYWNCRPMPEQPHAILSPADARVIVGSLDENSCMEIKGKFFSFEELLGEQKTCWLNCFARGDFSLFRLTPDKYHYNHCPVSGKVVDYYQLDGCFHSCNPQAIISAATPFSKNRRVVTIIDTDVEGGSGVGYVAMLEIVALMIGDIVQCYSTCCYDNPEPMKIGMFLTKGAPKSLYRPGSSTDILLFEKGRIEFAADLLENRLRQDVQSRFSAGFQTPLVETDIQVRSLLGTALQPKSKHQGAHHD</sequence>
<evidence type="ECO:0000256" key="2">
    <source>
        <dbReference type="ARBA" id="ARBA00023145"/>
    </source>
</evidence>
<organism evidence="5 6">
    <name type="scientific">Desulfuromusa kysingii</name>
    <dbReference type="NCBI Taxonomy" id="37625"/>
    <lineage>
        <taxon>Bacteria</taxon>
        <taxon>Pseudomonadati</taxon>
        <taxon>Thermodesulfobacteriota</taxon>
        <taxon>Desulfuromonadia</taxon>
        <taxon>Desulfuromonadales</taxon>
        <taxon>Geopsychrobacteraceae</taxon>
        <taxon>Desulfuromusa</taxon>
    </lineage>
</organism>
<dbReference type="AlphaFoldDB" id="A0A1H3ZST2"/>
<dbReference type="InterPro" id="IPR003817">
    <property type="entry name" value="PS_Dcarbxylase"/>
</dbReference>
<evidence type="ECO:0000256" key="3">
    <source>
        <dbReference type="ARBA" id="ARBA00023239"/>
    </source>
</evidence>
<dbReference type="Proteomes" id="UP000199409">
    <property type="component" value="Unassembled WGS sequence"/>
</dbReference>
<reference evidence="5 6" key="1">
    <citation type="submission" date="2016-10" db="EMBL/GenBank/DDBJ databases">
        <authorList>
            <person name="de Groot N.N."/>
        </authorList>
    </citation>
    <scope>NUCLEOTIDE SEQUENCE [LARGE SCALE GENOMIC DNA]</scope>
    <source>
        <strain evidence="5 6">DSM 7343</strain>
    </source>
</reference>
<dbReference type="EMBL" id="FNQN01000004">
    <property type="protein sequence ID" value="SEA26826.1"/>
    <property type="molecule type" value="Genomic_DNA"/>
</dbReference>
<dbReference type="STRING" id="37625.SAMN05660420_01662"/>
<evidence type="ECO:0000256" key="1">
    <source>
        <dbReference type="ARBA" id="ARBA00022793"/>
    </source>
</evidence>
<protein>
    <submittedName>
        <fullName evidence="5">Phosphatidylserine decarboxylase</fullName>
    </submittedName>
</protein>
<keyword evidence="2" id="KW-0865">Zymogen</keyword>
<dbReference type="Pfam" id="PF02666">
    <property type="entry name" value="PS_Dcarbxylase"/>
    <property type="match status" value="1"/>
</dbReference>
<name>A0A1H3ZST2_9BACT</name>
<evidence type="ECO:0000313" key="6">
    <source>
        <dbReference type="Proteomes" id="UP000199409"/>
    </source>
</evidence>
<dbReference type="GO" id="GO:0008654">
    <property type="term" value="P:phospholipid biosynthetic process"/>
    <property type="evidence" value="ECO:0007669"/>
    <property type="project" value="InterPro"/>
</dbReference>
<keyword evidence="6" id="KW-1185">Reference proteome</keyword>
<keyword evidence="3" id="KW-0456">Lyase</keyword>
<evidence type="ECO:0000313" key="5">
    <source>
        <dbReference type="EMBL" id="SEA26826.1"/>
    </source>
</evidence>
<keyword evidence="4" id="KW-0670">Pyruvate</keyword>
<proteinExistence type="predicted"/>
<dbReference type="RefSeq" id="WP_092346647.1">
    <property type="nucleotide sequence ID" value="NZ_FNQN01000004.1"/>
</dbReference>